<organism evidence="2 3">
    <name type="scientific">Kibdelosporangium aridum</name>
    <dbReference type="NCBI Taxonomy" id="2030"/>
    <lineage>
        <taxon>Bacteria</taxon>
        <taxon>Bacillati</taxon>
        <taxon>Actinomycetota</taxon>
        <taxon>Actinomycetes</taxon>
        <taxon>Pseudonocardiales</taxon>
        <taxon>Pseudonocardiaceae</taxon>
        <taxon>Kibdelosporangium</taxon>
    </lineage>
</organism>
<protein>
    <submittedName>
        <fullName evidence="2">Uncharacterized protein</fullName>
    </submittedName>
</protein>
<evidence type="ECO:0000313" key="3">
    <source>
        <dbReference type="Proteomes" id="UP000287547"/>
    </source>
</evidence>
<proteinExistence type="predicted"/>
<reference evidence="2 3" key="1">
    <citation type="submission" date="2018-05" db="EMBL/GenBank/DDBJ databases">
        <title>Evolution of GPA BGCs.</title>
        <authorList>
            <person name="Waglechner N."/>
            <person name="Wright G.D."/>
        </authorList>
    </citation>
    <scope>NUCLEOTIDE SEQUENCE [LARGE SCALE GENOMIC DNA]</scope>
    <source>
        <strain evidence="2 3">A82846</strain>
    </source>
</reference>
<dbReference type="AlphaFoldDB" id="A0A428Z2S1"/>
<comment type="caution">
    <text evidence="2">The sequence shown here is derived from an EMBL/GenBank/DDBJ whole genome shotgun (WGS) entry which is preliminary data.</text>
</comment>
<gene>
    <name evidence="2" type="ORF">DMH04_30795</name>
</gene>
<dbReference type="RefSeq" id="WP_037269022.1">
    <property type="nucleotide sequence ID" value="NZ_QHKI01000031.1"/>
</dbReference>
<sequence length="1060" mass="116430">MSANAYSFLPWLRTGLSTRITGDVSGSRATIPIELRLTGDALAENTPALHHDISQPVQLYGPGDVVGVDPRAISRNEPRPGVTNFEPNYLVHVEFYDEDFPWRYSPAKPNAVTKRLDPWLALVVLSAGGTTGPAEFEDGVAEGKPLPFITVTEPQALQPSNELGAWAHVHVNGALDSPLVINDPDAMGTSLGNLSRVLRQSPDSACSRVLCPRHLKPSTTYHAFLVPAFEAGRRAGLGVDLGDVLATTPSWGVAGTPSPLQLPYYHRWSFTTSTVGDFEYLVRLLKPVEAAEPVGRRDMDAHRSPGYELEGVPTPTEPQGVLKLGGALQLPNTDDKPDVYENWDNFYGKQPEGPVLPPYPNQWQKSLAGLINLADAYQKKPAAAANAETEAVADEPDPVITPPLYGCWPSLTRTLLVGEDGQPVGDAELHNWVHRLNLDPRFRVAAQFGTKVVQARQEEFMAAAWNQLGDIQRANEIIRAAQLARQLGNRLQGKHIDPFAPATPPVSAAAEGPISGRALTLTAPAHDRVIERPESVSSRSATAETSELFAIGYKVNNSRVASAPMSAPMRRITRPGSRLRKRLLPQGNQFDLLVDRIDRGEVTAARAKGAPPVTLAAFGADLARASLDVAGNSGFVLRELGDSTTTAPDGQDSEEAQRYRDALRTMHDGLTAAVEAPPDDQLGVLTAIDDMLAGLRAEKTLLEKLTGSMNLPERLRIAIGELTEILAYPVFDMPMYEELLKMSVETFVPNIGRLPENSITLLENNRQFIEAYLVGLNHEMAREMLWREFPTDQRGTPFRQFWDPRTVLLQPGESREAWRERLYDIPPLHRWDKKARLGENNHRQSPPVPPETKQPKDLVLVIRGELLKKYPNASIYAHKAVWPLNKDGTPNKTGERTIAPLSASAPLDPSLVRLPIYEAKIAPDLYLLGFPFDDDEALTGGADKLGWFFVIKERPGDPRFGVDEPPPGELPEVEVWNDITWGHVDPEASRSGFIRFDKDVEVLLGDATLEDDDQEKLDQRDEDLNIGKWASDVSSADVAYILFQAPVLVAVHAGEMLPDA</sequence>
<feature type="region of interest" description="Disordered" evidence="1">
    <location>
        <begin position="835"/>
        <end position="855"/>
    </location>
</feature>
<dbReference type="Proteomes" id="UP000287547">
    <property type="component" value="Unassembled WGS sequence"/>
</dbReference>
<dbReference type="OrthoDB" id="9816502at2"/>
<name>A0A428Z2S1_KIBAR</name>
<dbReference type="EMBL" id="QHKI01000031">
    <property type="protein sequence ID" value="RSM79990.1"/>
    <property type="molecule type" value="Genomic_DNA"/>
</dbReference>
<evidence type="ECO:0000256" key="1">
    <source>
        <dbReference type="SAM" id="MobiDB-lite"/>
    </source>
</evidence>
<evidence type="ECO:0000313" key="2">
    <source>
        <dbReference type="EMBL" id="RSM79990.1"/>
    </source>
</evidence>
<accession>A0A428Z2S1</accession>